<evidence type="ECO:0000313" key="2">
    <source>
        <dbReference type="Proteomes" id="UP001732700"/>
    </source>
</evidence>
<name>A0ACD5XP85_AVESA</name>
<evidence type="ECO:0000313" key="1">
    <source>
        <dbReference type="EnsemblPlants" id="AVESA.00010b.r2.5AG0830310.1.CDS.1"/>
    </source>
</evidence>
<dbReference type="EnsemblPlants" id="AVESA.00010b.r2.5AG0830310.1">
    <property type="protein sequence ID" value="AVESA.00010b.r2.5AG0830310.1.CDS.1"/>
    <property type="gene ID" value="AVESA.00010b.r2.5AG0830310"/>
</dbReference>
<reference evidence="1" key="1">
    <citation type="submission" date="2021-05" db="EMBL/GenBank/DDBJ databases">
        <authorList>
            <person name="Scholz U."/>
            <person name="Mascher M."/>
            <person name="Fiebig A."/>
        </authorList>
    </citation>
    <scope>NUCLEOTIDE SEQUENCE [LARGE SCALE GENOMIC DNA]</scope>
</reference>
<proteinExistence type="predicted"/>
<sequence>MEAKPAGQETIAVIMMNKDSDDDELPSAGGGSDCHDAMVFTDEEDDDELFELDISLLRGFDDGDDVRDRQGRHGAGDGAHALLANCLLPVSSVSMAVPVMASDTVSPCFAFSSYTSRRRFGVGGSGRRKFGRAAADGGYSSWARFRLSSRGFATVGNFQR</sequence>
<reference evidence="1" key="2">
    <citation type="submission" date="2025-09" db="UniProtKB">
        <authorList>
            <consortium name="EnsemblPlants"/>
        </authorList>
    </citation>
    <scope>IDENTIFICATION</scope>
</reference>
<dbReference type="Proteomes" id="UP001732700">
    <property type="component" value="Chromosome 5A"/>
</dbReference>
<accession>A0ACD5XP85</accession>
<organism evidence="1 2">
    <name type="scientific">Avena sativa</name>
    <name type="common">Oat</name>
    <dbReference type="NCBI Taxonomy" id="4498"/>
    <lineage>
        <taxon>Eukaryota</taxon>
        <taxon>Viridiplantae</taxon>
        <taxon>Streptophyta</taxon>
        <taxon>Embryophyta</taxon>
        <taxon>Tracheophyta</taxon>
        <taxon>Spermatophyta</taxon>
        <taxon>Magnoliopsida</taxon>
        <taxon>Liliopsida</taxon>
        <taxon>Poales</taxon>
        <taxon>Poaceae</taxon>
        <taxon>BOP clade</taxon>
        <taxon>Pooideae</taxon>
        <taxon>Poodae</taxon>
        <taxon>Poeae</taxon>
        <taxon>Poeae Chloroplast Group 1 (Aveneae type)</taxon>
        <taxon>Aveninae</taxon>
        <taxon>Avena</taxon>
    </lineage>
</organism>
<protein>
    <submittedName>
        <fullName evidence="1">Uncharacterized protein</fullName>
    </submittedName>
</protein>
<keyword evidence="2" id="KW-1185">Reference proteome</keyword>